<gene>
    <name evidence="6" type="ORF">IAB06_07930</name>
</gene>
<dbReference type="GO" id="GO:0005886">
    <property type="term" value="C:plasma membrane"/>
    <property type="evidence" value="ECO:0007669"/>
    <property type="project" value="TreeGrafter"/>
</dbReference>
<dbReference type="Gene3D" id="3.30.450.330">
    <property type="match status" value="1"/>
</dbReference>
<dbReference type="InterPro" id="IPR001460">
    <property type="entry name" value="PCN-bd_Tpept"/>
</dbReference>
<comment type="caution">
    <text evidence="6">The sequence shown here is derived from an EMBL/GenBank/DDBJ whole genome shotgun (WGS) entry which is preliminary data.</text>
</comment>
<dbReference type="GO" id="GO:0008658">
    <property type="term" value="F:penicillin binding"/>
    <property type="evidence" value="ECO:0007669"/>
    <property type="project" value="InterPro"/>
</dbReference>
<dbReference type="InterPro" id="IPR050515">
    <property type="entry name" value="Beta-lactam/transpept"/>
</dbReference>
<organism evidence="6 7">
    <name type="scientific">Candidatus Avacidaminococcus intestinavium</name>
    <dbReference type="NCBI Taxonomy" id="2840684"/>
    <lineage>
        <taxon>Bacteria</taxon>
        <taxon>Bacillati</taxon>
        <taxon>Bacillota</taxon>
        <taxon>Negativicutes</taxon>
        <taxon>Acidaminococcales</taxon>
        <taxon>Acidaminococcaceae</taxon>
        <taxon>Acidaminococcaceae incertae sedis</taxon>
        <taxon>Candidatus Avacidaminococcus</taxon>
    </lineage>
</organism>
<dbReference type="EMBL" id="DVNI01000134">
    <property type="protein sequence ID" value="HIU64944.1"/>
    <property type="molecule type" value="Genomic_DNA"/>
</dbReference>
<dbReference type="Gene3D" id="3.90.1310.10">
    <property type="entry name" value="Penicillin-binding protein 2a (Domain 2)"/>
    <property type="match status" value="1"/>
</dbReference>
<evidence type="ECO:0000256" key="1">
    <source>
        <dbReference type="ARBA" id="ARBA00004370"/>
    </source>
</evidence>
<dbReference type="AlphaFoldDB" id="A0A9D1MR66"/>
<protein>
    <submittedName>
        <fullName evidence="6">Peptidoglycan glycosyltransferase</fullName>
    </submittedName>
</protein>
<evidence type="ECO:0000256" key="3">
    <source>
        <dbReference type="ARBA" id="ARBA00023136"/>
    </source>
</evidence>
<dbReference type="SUPFAM" id="SSF56519">
    <property type="entry name" value="Penicillin binding protein dimerisation domain"/>
    <property type="match status" value="1"/>
</dbReference>
<dbReference type="InterPro" id="IPR012338">
    <property type="entry name" value="Beta-lactam/transpept-like"/>
</dbReference>
<feature type="domain" description="Penicillin-binding protein transpeptidase" evidence="4">
    <location>
        <begin position="265"/>
        <end position="571"/>
    </location>
</feature>
<dbReference type="PANTHER" id="PTHR30627:SF1">
    <property type="entry name" value="PEPTIDOGLYCAN D,D-TRANSPEPTIDASE FTSI"/>
    <property type="match status" value="1"/>
</dbReference>
<dbReference type="GO" id="GO:0071555">
    <property type="term" value="P:cell wall organization"/>
    <property type="evidence" value="ECO:0007669"/>
    <property type="project" value="TreeGrafter"/>
</dbReference>
<evidence type="ECO:0000313" key="6">
    <source>
        <dbReference type="EMBL" id="HIU64944.1"/>
    </source>
</evidence>
<sequence length="671" mass="73308">MRKHFSFSSIKKRSGKVCLFVLCIFLLVFIRLFWLQVVSGSELSKRATLQSVGDEQIFSPRGSILDRNGEELAVSIMSKSLYVDPQEMEDKPELWERGKKPVRNPRRLAADLLAPVLKMDAERLFSDFNYSGRFLWIKRTLEPNEAAAVKQIIKEHKLSGLHFLEESKRYYTKNTMAAHVLGFVGVDDNGLSGIEWSLDSILKGAENSLSETVDALGRPIVDSALNSATPPRMATVYLTIDNKMQHVLEKGLDDALAKTNAKSASVILMDPNTGAILGMASRPTFDPNKFGEYPAEALVNRAISIIYEPGSVFKPIVGCAGLSEQVVTPTSPYFDTGAFQVADRTIRNWDREGMGVITFTDVIKYSVNTGMADLGMKLGAQKMNEYTKKFGFGTATGIELPGEEDGILYDSDAMRLPDIATMSIGQGIAVTPLQMLRAICSIANGGELVKPYIVEKIILPNGKVLREGKKETVRRVMTEEVAGQMRSMMEQVVASGGGKTARIEGYKIAGKTGTAEKLSEHGGYAAGVYIASFVGFVPSDNPQYAMLIMLDSPQGAFYGSQVSAPVFRDTLQQILVAQGVQPSNSVGLPSFDALTKKDFKVSSKAKPQIVFMPDGKVKIPDFTDLNIRQVAEVIAQGNLSLIPHGSGIAKRQSVPTASLVEQGTTIEVWFE</sequence>
<name>A0A9D1MR66_9FIRM</name>
<dbReference type="PANTHER" id="PTHR30627">
    <property type="entry name" value="PEPTIDOGLYCAN D,D-TRANSPEPTIDASE"/>
    <property type="match status" value="1"/>
</dbReference>
<reference evidence="6" key="2">
    <citation type="journal article" date="2021" name="PeerJ">
        <title>Extensive microbial diversity within the chicken gut microbiome revealed by metagenomics and culture.</title>
        <authorList>
            <person name="Gilroy R."/>
            <person name="Ravi A."/>
            <person name="Getino M."/>
            <person name="Pursley I."/>
            <person name="Horton D.L."/>
            <person name="Alikhan N.F."/>
            <person name="Baker D."/>
            <person name="Gharbi K."/>
            <person name="Hall N."/>
            <person name="Watson M."/>
            <person name="Adriaenssens E.M."/>
            <person name="Foster-Nyarko E."/>
            <person name="Jarju S."/>
            <person name="Secka A."/>
            <person name="Antonio M."/>
            <person name="Oren A."/>
            <person name="Chaudhuri R.R."/>
            <person name="La Ragione R."/>
            <person name="Hildebrand F."/>
            <person name="Pallen M.J."/>
        </authorList>
    </citation>
    <scope>NUCLEOTIDE SEQUENCE</scope>
    <source>
        <strain evidence="6">CHK160-1198</strain>
    </source>
</reference>
<evidence type="ECO:0000259" key="4">
    <source>
        <dbReference type="Pfam" id="PF00905"/>
    </source>
</evidence>
<dbReference type="Proteomes" id="UP000824099">
    <property type="component" value="Unassembled WGS sequence"/>
</dbReference>
<evidence type="ECO:0000256" key="2">
    <source>
        <dbReference type="ARBA" id="ARBA00007171"/>
    </source>
</evidence>
<accession>A0A9D1MR66</accession>
<dbReference type="SUPFAM" id="SSF54184">
    <property type="entry name" value="Penicillin-binding protein 2x (pbp-2x), c-terminal domain"/>
    <property type="match status" value="1"/>
</dbReference>
<reference evidence="6" key="1">
    <citation type="submission" date="2020-10" db="EMBL/GenBank/DDBJ databases">
        <authorList>
            <person name="Gilroy R."/>
        </authorList>
    </citation>
    <scope>NUCLEOTIDE SEQUENCE</scope>
    <source>
        <strain evidence="6">CHK160-1198</strain>
    </source>
</reference>
<dbReference type="InterPro" id="IPR036138">
    <property type="entry name" value="PBP_dimer_sf"/>
</dbReference>
<proteinExistence type="inferred from homology"/>
<keyword evidence="3" id="KW-0472">Membrane</keyword>
<feature type="domain" description="Penicillin-binding protein dimerisation" evidence="5">
    <location>
        <begin position="58"/>
        <end position="220"/>
    </location>
</feature>
<evidence type="ECO:0000259" key="5">
    <source>
        <dbReference type="Pfam" id="PF03717"/>
    </source>
</evidence>
<comment type="subcellular location">
    <subcellularLocation>
        <location evidence="1">Membrane</location>
    </subcellularLocation>
</comment>
<dbReference type="Pfam" id="PF03717">
    <property type="entry name" value="PBP_dimer"/>
    <property type="match status" value="1"/>
</dbReference>
<dbReference type="Gene3D" id="3.40.710.10">
    <property type="entry name" value="DD-peptidase/beta-lactamase superfamily"/>
    <property type="match status" value="1"/>
</dbReference>
<dbReference type="SUPFAM" id="SSF56601">
    <property type="entry name" value="beta-lactamase/transpeptidase-like"/>
    <property type="match status" value="1"/>
</dbReference>
<dbReference type="Pfam" id="PF00905">
    <property type="entry name" value="Transpeptidase"/>
    <property type="match status" value="1"/>
</dbReference>
<evidence type="ECO:0000313" key="7">
    <source>
        <dbReference type="Proteomes" id="UP000824099"/>
    </source>
</evidence>
<dbReference type="Gene3D" id="1.10.150.770">
    <property type="match status" value="1"/>
</dbReference>
<dbReference type="InterPro" id="IPR005311">
    <property type="entry name" value="PBP_dimer"/>
</dbReference>
<comment type="similarity">
    <text evidence="2">Belongs to the transpeptidase family.</text>
</comment>